<organism evidence="6">
    <name type="scientific">mine drainage metagenome</name>
    <dbReference type="NCBI Taxonomy" id="410659"/>
    <lineage>
        <taxon>unclassified sequences</taxon>
        <taxon>metagenomes</taxon>
        <taxon>ecological metagenomes</taxon>
    </lineage>
</organism>
<dbReference type="SUPFAM" id="SSF51283">
    <property type="entry name" value="dUTPase-like"/>
    <property type="match status" value="1"/>
</dbReference>
<dbReference type="EC" id="3.6.1.23" evidence="2"/>
<feature type="domain" description="dUTPase-like" evidence="5">
    <location>
        <begin position="12"/>
        <end position="141"/>
    </location>
</feature>
<dbReference type="HAMAP" id="MF_00116">
    <property type="entry name" value="dUTPase_bact"/>
    <property type="match status" value="1"/>
</dbReference>
<dbReference type="NCBIfam" id="NF001862">
    <property type="entry name" value="PRK00601.1"/>
    <property type="match status" value="1"/>
</dbReference>
<dbReference type="InterPro" id="IPR029054">
    <property type="entry name" value="dUTPase-like"/>
</dbReference>
<evidence type="ECO:0000256" key="1">
    <source>
        <dbReference type="ARBA" id="ARBA00006581"/>
    </source>
</evidence>
<dbReference type="InterPro" id="IPR008181">
    <property type="entry name" value="dUTPase"/>
</dbReference>
<comment type="similarity">
    <text evidence="1">Belongs to the dUTPase family.</text>
</comment>
<evidence type="ECO:0000256" key="3">
    <source>
        <dbReference type="ARBA" id="ARBA00022801"/>
    </source>
</evidence>
<evidence type="ECO:0000256" key="2">
    <source>
        <dbReference type="ARBA" id="ARBA00012379"/>
    </source>
</evidence>
<dbReference type="PANTHER" id="PTHR11241">
    <property type="entry name" value="DEOXYURIDINE 5'-TRIPHOSPHATE NUCLEOTIDOHYDROLASE"/>
    <property type="match status" value="1"/>
</dbReference>
<dbReference type="InterPro" id="IPR036157">
    <property type="entry name" value="dUTPase-like_sf"/>
</dbReference>
<accession>A0A1J5STV6</accession>
<dbReference type="PANTHER" id="PTHR11241:SF0">
    <property type="entry name" value="DEOXYURIDINE 5'-TRIPHOSPHATE NUCLEOTIDOHYDROLASE"/>
    <property type="match status" value="1"/>
</dbReference>
<dbReference type="NCBIfam" id="TIGR00576">
    <property type="entry name" value="dut"/>
    <property type="match status" value="1"/>
</dbReference>
<dbReference type="CDD" id="cd07557">
    <property type="entry name" value="trimeric_dUTPase"/>
    <property type="match status" value="1"/>
</dbReference>
<dbReference type="GO" id="GO:0000287">
    <property type="term" value="F:magnesium ion binding"/>
    <property type="evidence" value="ECO:0007669"/>
    <property type="project" value="InterPro"/>
</dbReference>
<proteinExistence type="inferred from homology"/>
<dbReference type="Pfam" id="PF00692">
    <property type="entry name" value="dUTPase"/>
    <property type="match status" value="1"/>
</dbReference>
<evidence type="ECO:0000256" key="4">
    <source>
        <dbReference type="ARBA" id="ARBA00023080"/>
    </source>
</evidence>
<keyword evidence="3 6" id="KW-0378">Hydrolase</keyword>
<dbReference type="EMBL" id="MLJW01000037">
    <property type="protein sequence ID" value="OIR07472.1"/>
    <property type="molecule type" value="Genomic_DNA"/>
</dbReference>
<dbReference type="AlphaFoldDB" id="A0A1J5STV6"/>
<sequence length="142" mass="14955">MELQVKRLTPTAKIPARSTEHASCFDLCADAEGTLAPGQRCLVKTGLSVAVPPGFEVQVRSRSGLALKQGVAVLNSPGTVDADYRGEVGVILINHGSEPFSFKRGDRIAQMGVYRVEMCPAVEVTELTDTARGAGGFGHTGV</sequence>
<evidence type="ECO:0000313" key="6">
    <source>
        <dbReference type="EMBL" id="OIR07472.1"/>
    </source>
</evidence>
<evidence type="ECO:0000259" key="5">
    <source>
        <dbReference type="Pfam" id="PF00692"/>
    </source>
</evidence>
<dbReference type="GO" id="GO:0004170">
    <property type="term" value="F:dUTP diphosphatase activity"/>
    <property type="evidence" value="ECO:0007669"/>
    <property type="project" value="UniProtKB-EC"/>
</dbReference>
<dbReference type="Gene3D" id="2.70.40.10">
    <property type="match status" value="1"/>
</dbReference>
<name>A0A1J5STV6_9ZZZZ</name>
<comment type="caution">
    <text evidence="6">The sequence shown here is derived from an EMBL/GenBank/DDBJ whole genome shotgun (WGS) entry which is preliminary data.</text>
</comment>
<protein>
    <recommendedName>
        <fullName evidence="2">dUTP diphosphatase</fullName>
        <ecNumber evidence="2">3.6.1.23</ecNumber>
    </recommendedName>
</protein>
<dbReference type="InterPro" id="IPR033704">
    <property type="entry name" value="dUTPase_trimeric"/>
</dbReference>
<keyword evidence="4" id="KW-0546">Nucleotide metabolism</keyword>
<dbReference type="GO" id="GO:0006226">
    <property type="term" value="P:dUMP biosynthetic process"/>
    <property type="evidence" value="ECO:0007669"/>
    <property type="project" value="InterPro"/>
</dbReference>
<dbReference type="GO" id="GO:0046081">
    <property type="term" value="P:dUTP catabolic process"/>
    <property type="evidence" value="ECO:0007669"/>
    <property type="project" value="InterPro"/>
</dbReference>
<gene>
    <name evidence="6" type="primary">dut_5</name>
    <name evidence="6" type="ORF">GALL_104310</name>
</gene>
<reference evidence="6" key="1">
    <citation type="submission" date="2016-10" db="EMBL/GenBank/DDBJ databases">
        <title>Sequence of Gallionella enrichment culture.</title>
        <authorList>
            <person name="Poehlein A."/>
            <person name="Muehling M."/>
            <person name="Daniel R."/>
        </authorList>
    </citation>
    <scope>NUCLEOTIDE SEQUENCE</scope>
</reference>